<evidence type="ECO:0000256" key="6">
    <source>
        <dbReference type="ARBA" id="ARBA00022679"/>
    </source>
</evidence>
<evidence type="ECO:0000256" key="3">
    <source>
        <dbReference type="ARBA" id="ARBA00022481"/>
    </source>
</evidence>
<evidence type="ECO:0000256" key="16">
    <source>
        <dbReference type="ARBA" id="ARBA00049086"/>
    </source>
</evidence>
<dbReference type="Gene3D" id="3.40.50.150">
    <property type="entry name" value="Vaccinia Virus protein VP39"/>
    <property type="match status" value="1"/>
</dbReference>
<dbReference type="GeneID" id="115472195"/>
<evidence type="ECO:0000313" key="20">
    <source>
        <dbReference type="RefSeq" id="XP_030062219.1"/>
    </source>
</evidence>
<dbReference type="PROSITE" id="PS51678">
    <property type="entry name" value="SAM_MT_PRMT"/>
    <property type="match status" value="1"/>
</dbReference>
<evidence type="ECO:0000256" key="17">
    <source>
        <dbReference type="PROSITE-ProRule" id="PRU01015"/>
    </source>
</evidence>
<evidence type="ECO:0000259" key="18">
    <source>
        <dbReference type="Pfam" id="PF22528"/>
    </source>
</evidence>
<feature type="domain" description="Protein arginine N-methyltransferase" evidence="18">
    <location>
        <begin position="156"/>
        <end position="324"/>
    </location>
</feature>
<keyword evidence="3" id="KW-0488">Methylation</keyword>
<dbReference type="EC" id="2.1.1.319" evidence="2"/>
<dbReference type="GO" id="GO:0005634">
    <property type="term" value="C:nucleus"/>
    <property type="evidence" value="ECO:0007669"/>
    <property type="project" value="UniProtKB-SubCell"/>
</dbReference>
<dbReference type="Proteomes" id="UP000515156">
    <property type="component" value="Chromosome 6"/>
</dbReference>
<evidence type="ECO:0000256" key="14">
    <source>
        <dbReference type="ARBA" id="ARBA00040406"/>
    </source>
</evidence>
<dbReference type="GO" id="GO:0045892">
    <property type="term" value="P:negative regulation of DNA-templated transcription"/>
    <property type="evidence" value="ECO:0007669"/>
    <property type="project" value="UniProtKB-ARBA"/>
</dbReference>
<dbReference type="InParanoid" id="A0A6P7YH40"/>
<dbReference type="InterPro" id="IPR029063">
    <property type="entry name" value="SAM-dependent_MTases_sf"/>
</dbReference>
<dbReference type="AlphaFoldDB" id="A0A6P7YH40"/>
<dbReference type="RefSeq" id="XP_030062219.1">
    <property type="nucleotide sequence ID" value="XM_030206359.1"/>
</dbReference>
<dbReference type="InterPro" id="IPR055135">
    <property type="entry name" value="PRMT_dom"/>
</dbReference>
<evidence type="ECO:0000256" key="15">
    <source>
        <dbReference type="ARBA" id="ARBA00042685"/>
    </source>
</evidence>
<keyword evidence="6 17" id="KW-0808">Transferase</keyword>
<keyword evidence="8" id="KW-0227">DNA damage</keyword>
<dbReference type="GO" id="GO:0035242">
    <property type="term" value="F:protein-arginine omega-N asymmetric methyltransferase activity"/>
    <property type="evidence" value="ECO:0007669"/>
    <property type="project" value="UniProtKB-EC"/>
</dbReference>
<dbReference type="GO" id="GO:0006281">
    <property type="term" value="P:DNA repair"/>
    <property type="evidence" value="ECO:0007669"/>
    <property type="project" value="UniProtKB-KW"/>
</dbReference>
<dbReference type="SUPFAM" id="SSF53335">
    <property type="entry name" value="S-adenosyl-L-methionine-dependent methyltransferases"/>
    <property type="match status" value="1"/>
</dbReference>
<dbReference type="InterPro" id="IPR025799">
    <property type="entry name" value="Arg_MeTrfase"/>
</dbReference>
<organism evidence="19 20">
    <name type="scientific">Microcaecilia unicolor</name>
    <dbReference type="NCBI Taxonomy" id="1415580"/>
    <lineage>
        <taxon>Eukaryota</taxon>
        <taxon>Metazoa</taxon>
        <taxon>Chordata</taxon>
        <taxon>Craniata</taxon>
        <taxon>Vertebrata</taxon>
        <taxon>Euteleostomi</taxon>
        <taxon>Amphibia</taxon>
        <taxon>Gymnophiona</taxon>
        <taxon>Siphonopidae</taxon>
        <taxon>Microcaecilia</taxon>
    </lineage>
</organism>
<evidence type="ECO:0000256" key="8">
    <source>
        <dbReference type="ARBA" id="ARBA00022763"/>
    </source>
</evidence>
<gene>
    <name evidence="20" type="primary">PRMT6</name>
</gene>
<evidence type="ECO:0000256" key="10">
    <source>
        <dbReference type="ARBA" id="ARBA00023015"/>
    </source>
</evidence>
<protein>
    <recommendedName>
        <fullName evidence="14">Protein arginine N-methyltransferase 6</fullName>
        <ecNumber evidence="2">2.1.1.319</ecNumber>
    </recommendedName>
    <alternativeName>
        <fullName evidence="15">Histone-arginine N-methyltransferase PRMT6</fullName>
    </alternativeName>
</protein>
<dbReference type="PANTHER" id="PTHR11006">
    <property type="entry name" value="PROTEIN ARGININE N-METHYLTRANSFERASE"/>
    <property type="match status" value="1"/>
</dbReference>
<dbReference type="FunCoup" id="A0A6P7YH40">
    <property type="interactions" value="2871"/>
</dbReference>
<keyword evidence="9" id="KW-0156">Chromatin regulator</keyword>
<dbReference type="PANTHER" id="PTHR11006:SF73">
    <property type="entry name" value="PROTEIN ARGININE N-METHYLTRANSFERASE 6"/>
    <property type="match status" value="1"/>
</dbReference>
<dbReference type="FunFam" id="2.70.160.11:FF:000009">
    <property type="entry name" value="protein arginine N-methyltransferase 6"/>
    <property type="match status" value="1"/>
</dbReference>
<evidence type="ECO:0000256" key="11">
    <source>
        <dbReference type="ARBA" id="ARBA00023163"/>
    </source>
</evidence>
<sequence>MSLPRKRKRQECEYFDCYSDVNVHEEMIADEVRTNAYRLGILRNANALRGKVVLDVGAGTAILSVFCVQAGARRVYAVEASTICRQAREVVKLNRMEEQITVIEGVMESVELPEKVDVIVSEWMGYALMYESMLNSVLAARDRWLKPGGLILPACAELFIVPVSDPATDWRLDFWSQVKKQYGVDMSCMTTFARKCIMGEEMAVQPLCAEDVLAHPTRFARLDLSRATLDDIRTLSGGFSCYCFGSARMHGFCIWFSVTFPGGEKPLVLSTSPFLEETHWKQTVLYLDEPVPVVQDTGISGDITMTPSEHNQRHLRVRLDYRIGTQEKKTKNYRMGD</sequence>
<keyword evidence="11" id="KW-0804">Transcription</keyword>
<name>A0A6P7YH40_9AMPH</name>
<keyword evidence="12" id="KW-0234">DNA repair</keyword>
<accession>A0A6P7YH40</accession>
<evidence type="ECO:0000256" key="12">
    <source>
        <dbReference type="ARBA" id="ARBA00023204"/>
    </source>
</evidence>
<dbReference type="CTD" id="55170"/>
<keyword evidence="4" id="KW-0678">Repressor</keyword>
<keyword evidence="5 17" id="KW-0489">Methyltransferase</keyword>
<proteinExistence type="predicted"/>
<evidence type="ECO:0000256" key="5">
    <source>
        <dbReference type="ARBA" id="ARBA00022603"/>
    </source>
</evidence>
<dbReference type="Pfam" id="PF06325">
    <property type="entry name" value="PrmA"/>
    <property type="match status" value="1"/>
</dbReference>
<evidence type="ECO:0000256" key="13">
    <source>
        <dbReference type="ARBA" id="ARBA00023242"/>
    </source>
</evidence>
<dbReference type="Pfam" id="PF22528">
    <property type="entry name" value="PRMT_C"/>
    <property type="match status" value="1"/>
</dbReference>
<comment type="subcellular location">
    <subcellularLocation>
        <location evidence="1">Nucleus</location>
    </subcellularLocation>
</comment>
<evidence type="ECO:0000256" key="2">
    <source>
        <dbReference type="ARBA" id="ARBA00011925"/>
    </source>
</evidence>
<reference evidence="20" key="1">
    <citation type="submission" date="2025-08" db="UniProtKB">
        <authorList>
            <consortium name="RefSeq"/>
        </authorList>
    </citation>
    <scope>IDENTIFICATION</scope>
</reference>
<dbReference type="Gene3D" id="2.70.160.11">
    <property type="entry name" value="Hnrnp arginine n-methyltransferase1"/>
    <property type="match status" value="1"/>
</dbReference>
<dbReference type="KEGG" id="muo:115472195"/>
<keyword evidence="19" id="KW-1185">Reference proteome</keyword>
<evidence type="ECO:0000313" key="19">
    <source>
        <dbReference type="Proteomes" id="UP000515156"/>
    </source>
</evidence>
<keyword evidence="13" id="KW-0539">Nucleus</keyword>
<dbReference type="OrthoDB" id="7848332at2759"/>
<keyword evidence="7 17" id="KW-0949">S-adenosyl-L-methionine</keyword>
<dbReference type="GO" id="GO:0032259">
    <property type="term" value="P:methylation"/>
    <property type="evidence" value="ECO:0007669"/>
    <property type="project" value="UniProtKB-KW"/>
</dbReference>
<evidence type="ECO:0000256" key="7">
    <source>
        <dbReference type="ARBA" id="ARBA00022691"/>
    </source>
</evidence>
<dbReference type="GO" id="GO:0070611">
    <property type="term" value="F:histone H3R2 methyltransferase activity"/>
    <property type="evidence" value="ECO:0007669"/>
    <property type="project" value="UniProtKB-ARBA"/>
</dbReference>
<comment type="catalytic activity">
    <reaction evidence="16">
        <text>L-arginyl-[protein] + 2 S-adenosyl-L-methionine = N(omega),N(omega)-dimethyl-L-arginyl-[protein] + 2 S-adenosyl-L-homocysteine + 2 H(+)</text>
        <dbReference type="Rhea" id="RHEA:48096"/>
        <dbReference type="Rhea" id="RHEA-COMP:10532"/>
        <dbReference type="Rhea" id="RHEA-COMP:11991"/>
        <dbReference type="ChEBI" id="CHEBI:15378"/>
        <dbReference type="ChEBI" id="CHEBI:29965"/>
        <dbReference type="ChEBI" id="CHEBI:57856"/>
        <dbReference type="ChEBI" id="CHEBI:59789"/>
        <dbReference type="ChEBI" id="CHEBI:61897"/>
        <dbReference type="EC" id="2.1.1.319"/>
    </reaction>
</comment>
<evidence type="ECO:0000256" key="9">
    <source>
        <dbReference type="ARBA" id="ARBA00022853"/>
    </source>
</evidence>
<dbReference type="CDD" id="cd02440">
    <property type="entry name" value="AdoMet_MTases"/>
    <property type="match status" value="1"/>
</dbReference>
<keyword evidence="10" id="KW-0805">Transcription regulation</keyword>
<evidence type="ECO:0000256" key="4">
    <source>
        <dbReference type="ARBA" id="ARBA00022491"/>
    </source>
</evidence>
<dbReference type="FunFam" id="3.40.50.150:FF:000016">
    <property type="entry name" value="Protein arginine N-methyltransferase 6"/>
    <property type="match status" value="1"/>
</dbReference>
<evidence type="ECO:0000256" key="1">
    <source>
        <dbReference type="ARBA" id="ARBA00004123"/>
    </source>
</evidence>